<keyword evidence="3 10" id="KW-0716">Sensory transduction</keyword>
<keyword evidence="7 10" id="KW-0472">Membrane</keyword>
<feature type="transmembrane region" description="Helical" evidence="10">
    <location>
        <begin position="298"/>
        <end position="318"/>
    </location>
</feature>
<name>A0A026WHG3_OOCBI</name>
<dbReference type="Proteomes" id="UP000053097">
    <property type="component" value="Unassembled WGS sequence"/>
</dbReference>
<comment type="similarity">
    <text evidence="10">Belongs to the insect chemoreceptor superfamily. Heteromeric odorant receptor channel (TC 1.A.69) family.</text>
</comment>
<keyword evidence="9 10" id="KW-0807">Transducer</keyword>
<dbReference type="PANTHER" id="PTHR21137">
    <property type="entry name" value="ODORANT RECEPTOR"/>
    <property type="match status" value="1"/>
</dbReference>
<dbReference type="OrthoDB" id="7551635at2759"/>
<sequence>MICLEAPYFNLNRILLQSTALWPFQQSKLVQLHFIINWTVLMVAIICQITTFSTSQFTPKFFLKVFSGVLFLIVLVVHYSSFRFNITILKDLMGQLHCACTKLRDKNEIAIIQKYGRNAKRYTAALLVVFFILESIFWASQIIIPYLDDVTPINGCRPHRLQIAVEYFIDQQKYYYVILLHMNAAIFIGVLTFLAMGTLMIAYLQHTCGMFTIACYRIEHAMEINILKNISLNNEFSISKKIVNAVNIHREAMKLSEDLITRFDTMYFCLTVLVVITMSLNLFQIFQILTSEENIIEATVPTVTVLVLILYVFFANFFGQNVIDHNNEVYAAAYNIRWYMCPLRIQRLILLLLQRKAREFQLTCGGLFVASFECFATLAKATMSYFTVMHSAR</sequence>
<evidence type="ECO:0000256" key="10">
    <source>
        <dbReference type="RuleBase" id="RU351113"/>
    </source>
</evidence>
<accession>A0A026WHG3</accession>
<comment type="subcellular location">
    <subcellularLocation>
        <location evidence="1 10">Cell membrane</location>
        <topology evidence="1 10">Multi-pass membrane protein</topology>
    </subcellularLocation>
</comment>
<evidence type="ECO:0000256" key="9">
    <source>
        <dbReference type="ARBA" id="ARBA00023224"/>
    </source>
</evidence>
<evidence type="ECO:0000256" key="6">
    <source>
        <dbReference type="ARBA" id="ARBA00022989"/>
    </source>
</evidence>
<feature type="transmembrane region" description="Helical" evidence="10">
    <location>
        <begin position="174"/>
        <end position="204"/>
    </location>
</feature>
<evidence type="ECO:0000256" key="5">
    <source>
        <dbReference type="ARBA" id="ARBA00022725"/>
    </source>
</evidence>
<dbReference type="InterPro" id="IPR004117">
    <property type="entry name" value="7tm6_olfct_rcpt"/>
</dbReference>
<keyword evidence="8 10" id="KW-0675">Receptor</keyword>
<keyword evidence="2" id="KW-1003">Cell membrane</keyword>
<dbReference type="EMBL" id="KK107201">
    <property type="protein sequence ID" value="EZA55470.1"/>
    <property type="molecule type" value="Genomic_DNA"/>
</dbReference>
<feature type="transmembrane region" description="Helical" evidence="10">
    <location>
        <begin position="61"/>
        <end position="80"/>
    </location>
</feature>
<comment type="caution">
    <text evidence="10">Lacks conserved residue(s) required for the propagation of feature annotation.</text>
</comment>
<proteinExistence type="inferred from homology"/>
<dbReference type="GO" id="GO:0005886">
    <property type="term" value="C:plasma membrane"/>
    <property type="evidence" value="ECO:0007669"/>
    <property type="project" value="UniProtKB-SubCell"/>
</dbReference>
<reference evidence="11 12" key="1">
    <citation type="journal article" date="2014" name="Curr. Biol.">
        <title>The genome of the clonal raider ant Cerapachys biroi.</title>
        <authorList>
            <person name="Oxley P.R."/>
            <person name="Ji L."/>
            <person name="Fetter-Pruneda I."/>
            <person name="McKenzie S.K."/>
            <person name="Li C."/>
            <person name="Hu H."/>
            <person name="Zhang G."/>
            <person name="Kronauer D.J."/>
        </authorList>
    </citation>
    <scope>NUCLEOTIDE SEQUENCE [LARGE SCALE GENOMIC DNA]</scope>
</reference>
<feature type="transmembrane region" description="Helical" evidence="10">
    <location>
        <begin position="34"/>
        <end position="55"/>
    </location>
</feature>
<evidence type="ECO:0000256" key="3">
    <source>
        <dbReference type="ARBA" id="ARBA00022606"/>
    </source>
</evidence>
<gene>
    <name evidence="11" type="ORF">X777_04263</name>
</gene>
<dbReference type="AlphaFoldDB" id="A0A026WHG3"/>
<feature type="transmembrane region" description="Helical" evidence="10">
    <location>
        <begin position="265"/>
        <end position="286"/>
    </location>
</feature>
<keyword evidence="5 10" id="KW-0552">Olfaction</keyword>
<organism evidence="11 12">
    <name type="scientific">Ooceraea biroi</name>
    <name type="common">Clonal raider ant</name>
    <name type="synonym">Cerapachys biroi</name>
    <dbReference type="NCBI Taxonomy" id="2015173"/>
    <lineage>
        <taxon>Eukaryota</taxon>
        <taxon>Metazoa</taxon>
        <taxon>Ecdysozoa</taxon>
        <taxon>Arthropoda</taxon>
        <taxon>Hexapoda</taxon>
        <taxon>Insecta</taxon>
        <taxon>Pterygota</taxon>
        <taxon>Neoptera</taxon>
        <taxon>Endopterygota</taxon>
        <taxon>Hymenoptera</taxon>
        <taxon>Apocrita</taxon>
        <taxon>Aculeata</taxon>
        <taxon>Formicoidea</taxon>
        <taxon>Formicidae</taxon>
        <taxon>Dorylinae</taxon>
        <taxon>Ooceraea</taxon>
    </lineage>
</organism>
<feature type="transmembrane region" description="Helical" evidence="10">
    <location>
        <begin position="122"/>
        <end position="144"/>
    </location>
</feature>
<evidence type="ECO:0000313" key="11">
    <source>
        <dbReference type="EMBL" id="EZA55470.1"/>
    </source>
</evidence>
<evidence type="ECO:0000256" key="7">
    <source>
        <dbReference type="ARBA" id="ARBA00023136"/>
    </source>
</evidence>
<dbReference type="GO" id="GO:0007165">
    <property type="term" value="P:signal transduction"/>
    <property type="evidence" value="ECO:0007669"/>
    <property type="project" value="UniProtKB-KW"/>
</dbReference>
<evidence type="ECO:0000256" key="8">
    <source>
        <dbReference type="ARBA" id="ARBA00023170"/>
    </source>
</evidence>
<keyword evidence="6 10" id="KW-1133">Transmembrane helix</keyword>
<keyword evidence="4 10" id="KW-0812">Transmembrane</keyword>
<evidence type="ECO:0000256" key="2">
    <source>
        <dbReference type="ARBA" id="ARBA00022475"/>
    </source>
</evidence>
<dbReference type="GO" id="GO:0004984">
    <property type="term" value="F:olfactory receptor activity"/>
    <property type="evidence" value="ECO:0007669"/>
    <property type="project" value="InterPro"/>
</dbReference>
<evidence type="ECO:0000256" key="1">
    <source>
        <dbReference type="ARBA" id="ARBA00004651"/>
    </source>
</evidence>
<evidence type="ECO:0000256" key="4">
    <source>
        <dbReference type="ARBA" id="ARBA00022692"/>
    </source>
</evidence>
<dbReference type="Pfam" id="PF02949">
    <property type="entry name" value="7tm_6"/>
    <property type="match status" value="1"/>
</dbReference>
<dbReference type="PANTHER" id="PTHR21137:SF35">
    <property type="entry name" value="ODORANT RECEPTOR 19A-RELATED"/>
    <property type="match status" value="1"/>
</dbReference>
<evidence type="ECO:0000313" key="12">
    <source>
        <dbReference type="Proteomes" id="UP000053097"/>
    </source>
</evidence>
<protein>
    <recommendedName>
        <fullName evidence="10">Odorant receptor</fullName>
    </recommendedName>
</protein>
<dbReference type="GO" id="GO:0005549">
    <property type="term" value="F:odorant binding"/>
    <property type="evidence" value="ECO:0007669"/>
    <property type="project" value="InterPro"/>
</dbReference>
<keyword evidence="12" id="KW-1185">Reference proteome</keyword>